<proteinExistence type="predicted"/>
<dbReference type="InterPro" id="IPR036895">
    <property type="entry name" value="Uracil-DNA_glycosylase-like_sf"/>
</dbReference>
<feature type="transmembrane region" description="Helical" evidence="6">
    <location>
        <begin position="199"/>
        <end position="225"/>
    </location>
</feature>
<comment type="subcellular location">
    <subcellularLocation>
        <location evidence="1">Cell membrane</location>
        <topology evidence="1">Multi-pass membrane protein</topology>
    </subcellularLocation>
</comment>
<reference evidence="8 9" key="1">
    <citation type="submission" date="2017-05" db="EMBL/GenBank/DDBJ databases">
        <title>Complete genome sequence of Streptomyces sp. SCSIO 03032 revealed the diverse biosynthetic pathways for its bioactive secondary metabolites.</title>
        <authorList>
            <person name="Ma L."/>
            <person name="Zhu Y."/>
            <person name="Zhang W."/>
            <person name="Zhang G."/>
            <person name="Tian X."/>
            <person name="Zhang S."/>
            <person name="Zhang C."/>
        </authorList>
    </citation>
    <scope>NUCLEOTIDE SEQUENCE [LARGE SCALE GENOMIC DNA]</scope>
    <source>
        <strain evidence="8 9">SCSIO 03032</strain>
    </source>
</reference>
<keyword evidence="3 6" id="KW-0812">Transmembrane</keyword>
<evidence type="ECO:0000313" key="8">
    <source>
        <dbReference type="EMBL" id="ARQ69955.1"/>
    </source>
</evidence>
<dbReference type="EMBL" id="CP021121">
    <property type="protein sequence ID" value="ARQ69955.1"/>
    <property type="molecule type" value="Genomic_DNA"/>
</dbReference>
<organism evidence="8 9">
    <name type="scientific">Streptomyces marincola</name>
    <dbReference type="NCBI Taxonomy" id="2878388"/>
    <lineage>
        <taxon>Bacteria</taxon>
        <taxon>Bacillati</taxon>
        <taxon>Actinomycetota</taxon>
        <taxon>Actinomycetes</taxon>
        <taxon>Kitasatosporales</taxon>
        <taxon>Streptomycetaceae</taxon>
        <taxon>Streptomyces</taxon>
    </lineage>
</organism>
<dbReference type="GO" id="GO:0005886">
    <property type="term" value="C:plasma membrane"/>
    <property type="evidence" value="ECO:0007669"/>
    <property type="project" value="UniProtKB-SubCell"/>
</dbReference>
<protein>
    <recommendedName>
        <fullName evidence="7">Type II secretion system protein GspF domain-containing protein</fullName>
    </recommendedName>
</protein>
<keyword evidence="2" id="KW-1003">Cell membrane</keyword>
<dbReference type="AlphaFoldDB" id="A0A1W7CYZ7"/>
<dbReference type="SUPFAM" id="SSF52141">
    <property type="entry name" value="Uracil-DNA glycosylase-like"/>
    <property type="match status" value="1"/>
</dbReference>
<keyword evidence="5 6" id="KW-0472">Membrane</keyword>
<dbReference type="PANTHER" id="PTHR35007:SF3">
    <property type="entry name" value="POSSIBLE CONSERVED ALANINE RICH MEMBRANE PROTEIN"/>
    <property type="match status" value="1"/>
</dbReference>
<dbReference type="PANTHER" id="PTHR35007">
    <property type="entry name" value="INTEGRAL MEMBRANE PROTEIN-RELATED"/>
    <property type="match status" value="1"/>
</dbReference>
<evidence type="ECO:0000256" key="3">
    <source>
        <dbReference type="ARBA" id="ARBA00022692"/>
    </source>
</evidence>
<gene>
    <name evidence="8" type="ORF">CAG99_14785</name>
</gene>
<dbReference type="Proteomes" id="UP000194218">
    <property type="component" value="Chromosome"/>
</dbReference>
<evidence type="ECO:0000256" key="1">
    <source>
        <dbReference type="ARBA" id="ARBA00004651"/>
    </source>
</evidence>
<dbReference type="Pfam" id="PF00482">
    <property type="entry name" value="T2SSF"/>
    <property type="match status" value="1"/>
</dbReference>
<evidence type="ECO:0000313" key="9">
    <source>
        <dbReference type="Proteomes" id="UP000194218"/>
    </source>
</evidence>
<dbReference type="InterPro" id="IPR018076">
    <property type="entry name" value="T2SS_GspF_dom"/>
</dbReference>
<name>A0A1W7CYZ7_9ACTN</name>
<evidence type="ECO:0000256" key="6">
    <source>
        <dbReference type="SAM" id="Phobius"/>
    </source>
</evidence>
<keyword evidence="9" id="KW-1185">Reference proteome</keyword>
<dbReference type="KEGG" id="smao:CAG99_14785"/>
<evidence type="ECO:0000256" key="5">
    <source>
        <dbReference type="ARBA" id="ARBA00023136"/>
    </source>
</evidence>
<sequence length="232" mass="23896">MGGYRLGAGHRRRCRAGCAVMPADGRAAVLAALLALAAMTVPRWPHGGRAVRGRLEVLRGEPPGTAARARRAPWRLPGPRFPWRRAPAGEDGRLALAGELLAACLIAGASPGAAADAVGAALGGPLGERLRRAAHELRLGREPAAVWAAFGRLPGAGGLARRLASAETSGTPMVAAVTAEAAETRARRRRAAQVRVRRAAVHVTGPLGLCFLPAFLLIGVAPVVIGMAGELL</sequence>
<accession>A0A1W7CYZ7</accession>
<feature type="domain" description="Type II secretion system protein GspF" evidence="7">
    <location>
        <begin position="100"/>
        <end position="220"/>
    </location>
</feature>
<evidence type="ECO:0000256" key="4">
    <source>
        <dbReference type="ARBA" id="ARBA00022989"/>
    </source>
</evidence>
<keyword evidence="4 6" id="KW-1133">Transmembrane helix</keyword>
<dbReference type="OrthoDB" id="3267562at2"/>
<evidence type="ECO:0000256" key="2">
    <source>
        <dbReference type="ARBA" id="ARBA00022475"/>
    </source>
</evidence>
<evidence type="ECO:0000259" key="7">
    <source>
        <dbReference type="Pfam" id="PF00482"/>
    </source>
</evidence>